<evidence type="ECO:0000313" key="2">
    <source>
        <dbReference type="Proteomes" id="UP000034883"/>
    </source>
</evidence>
<keyword evidence="2" id="KW-1185">Reference proteome</keyword>
<dbReference type="Gene3D" id="1.20.1050.10">
    <property type="match status" value="1"/>
</dbReference>
<dbReference type="InterPro" id="IPR036282">
    <property type="entry name" value="Glutathione-S-Trfase_C_sf"/>
</dbReference>
<dbReference type="AlphaFoldDB" id="A0A0F6YJM0"/>
<proteinExistence type="predicted"/>
<evidence type="ECO:0000313" key="1">
    <source>
        <dbReference type="EMBL" id="AKF07166.1"/>
    </source>
</evidence>
<dbReference type="SUPFAM" id="SSF47616">
    <property type="entry name" value="GST C-terminal domain-like"/>
    <property type="match status" value="1"/>
</dbReference>
<dbReference type="Gene3D" id="3.40.30.10">
    <property type="entry name" value="Glutaredoxin"/>
    <property type="match status" value="1"/>
</dbReference>
<organism evidence="1 2">
    <name type="scientific">Sandaracinus amylolyticus</name>
    <dbReference type="NCBI Taxonomy" id="927083"/>
    <lineage>
        <taxon>Bacteria</taxon>
        <taxon>Pseudomonadati</taxon>
        <taxon>Myxococcota</taxon>
        <taxon>Polyangia</taxon>
        <taxon>Polyangiales</taxon>
        <taxon>Sandaracinaceae</taxon>
        <taxon>Sandaracinus</taxon>
    </lineage>
</organism>
<reference evidence="1 2" key="1">
    <citation type="submission" date="2015-03" db="EMBL/GenBank/DDBJ databases">
        <title>Genome assembly of Sandaracinus amylolyticus DSM 53668.</title>
        <authorList>
            <person name="Sharma G."/>
            <person name="Subramanian S."/>
        </authorList>
    </citation>
    <scope>NUCLEOTIDE SEQUENCE [LARGE SCALE GENOMIC DNA]</scope>
    <source>
        <strain evidence="1 2">DSM 53668</strain>
    </source>
</reference>
<dbReference type="STRING" id="927083.DB32_004315"/>
<gene>
    <name evidence="1" type="ORF">DB32_004315</name>
</gene>
<protein>
    <recommendedName>
        <fullName evidence="3">Glutathione S-transferase</fullName>
    </recommendedName>
</protein>
<dbReference type="KEGG" id="samy:DB32_004315"/>
<accession>A0A0F6YJM0</accession>
<dbReference type="EMBL" id="CP011125">
    <property type="protein sequence ID" value="AKF07166.1"/>
    <property type="molecule type" value="Genomic_DNA"/>
</dbReference>
<name>A0A0F6YJM0_9BACT</name>
<dbReference type="Proteomes" id="UP000034883">
    <property type="component" value="Chromosome"/>
</dbReference>
<evidence type="ECO:0008006" key="3">
    <source>
        <dbReference type="Google" id="ProtNLM"/>
    </source>
</evidence>
<sequence>MVASVLPSPWSEAAKGVLRLARVPVLAVRYRSGDAETAAWMGASNVPVVRYDDELPRTGWAEITQLAARLAPDRGIVPSDDAARVRAFGLLHEIAGEDGLGWNARAWMIHAGLESGGARGFPLPVARYLSSRYALTSDAATRAPRRVRAVLSLLDAELARARAAGHAWLLGDAPSALDVYAATSLTPLVLRDDAECPAMVPSLRGAFASLRDALGDAVSPALVAHRERVIERPITL</sequence>